<name>X1UE46_9ZZZZ</name>
<dbReference type="EMBL" id="BARW01024325">
    <property type="protein sequence ID" value="GAI90599.1"/>
    <property type="molecule type" value="Genomic_DNA"/>
</dbReference>
<gene>
    <name evidence="1" type="ORF">S12H4_40130</name>
</gene>
<sequence length="67" mass="7458">GWRFADERPEDEQIRKQFGEIEGGGGVADPAAITHENHTRNFKAFIDALESGGEFWISGAEARQNHC</sequence>
<reference evidence="1" key="1">
    <citation type="journal article" date="2014" name="Front. Microbiol.">
        <title>High frequency of phylogenetically diverse reductive dehalogenase-homologous genes in deep subseafloor sedimentary metagenomes.</title>
        <authorList>
            <person name="Kawai M."/>
            <person name="Futagami T."/>
            <person name="Toyoda A."/>
            <person name="Takaki Y."/>
            <person name="Nishi S."/>
            <person name="Hori S."/>
            <person name="Arai W."/>
            <person name="Tsubouchi T."/>
            <person name="Morono Y."/>
            <person name="Uchiyama I."/>
            <person name="Ito T."/>
            <person name="Fujiyama A."/>
            <person name="Inagaki F."/>
            <person name="Takami H."/>
        </authorList>
    </citation>
    <scope>NUCLEOTIDE SEQUENCE</scope>
    <source>
        <strain evidence="1">Expedition CK06-06</strain>
    </source>
</reference>
<evidence type="ECO:0000313" key="1">
    <source>
        <dbReference type="EMBL" id="GAI90599.1"/>
    </source>
</evidence>
<protein>
    <submittedName>
        <fullName evidence="1">Uncharacterized protein</fullName>
    </submittedName>
</protein>
<feature type="non-terminal residue" evidence="1">
    <location>
        <position position="1"/>
    </location>
</feature>
<dbReference type="AlphaFoldDB" id="X1UE46"/>
<accession>X1UE46</accession>
<organism evidence="1">
    <name type="scientific">marine sediment metagenome</name>
    <dbReference type="NCBI Taxonomy" id="412755"/>
    <lineage>
        <taxon>unclassified sequences</taxon>
        <taxon>metagenomes</taxon>
        <taxon>ecological metagenomes</taxon>
    </lineage>
</organism>
<proteinExistence type="predicted"/>
<comment type="caution">
    <text evidence="1">The sequence shown here is derived from an EMBL/GenBank/DDBJ whole genome shotgun (WGS) entry which is preliminary data.</text>
</comment>